<name>A0A2P6VBD0_9CHLO</name>
<dbReference type="Pfam" id="PF05239">
    <property type="entry name" value="PRC"/>
    <property type="match status" value="1"/>
</dbReference>
<dbReference type="PANTHER" id="PTHR33692">
    <property type="entry name" value="RIBOSOME MATURATION FACTOR RIMM"/>
    <property type="match status" value="1"/>
</dbReference>
<dbReference type="HAMAP" id="MF_00014">
    <property type="entry name" value="Ribosome_mat_RimM"/>
    <property type="match status" value="1"/>
</dbReference>
<keyword evidence="4" id="KW-0143">Chaperone</keyword>
<dbReference type="GO" id="GO:0006364">
    <property type="term" value="P:rRNA processing"/>
    <property type="evidence" value="ECO:0007669"/>
    <property type="project" value="UniProtKB-KW"/>
</dbReference>
<dbReference type="GO" id="GO:0005840">
    <property type="term" value="C:ribosome"/>
    <property type="evidence" value="ECO:0007669"/>
    <property type="project" value="InterPro"/>
</dbReference>
<protein>
    <submittedName>
        <fullName evidence="8">Ribosome maturation factor</fullName>
    </submittedName>
</protein>
<evidence type="ECO:0000256" key="5">
    <source>
        <dbReference type="SAM" id="MobiDB-lite"/>
    </source>
</evidence>
<dbReference type="InterPro" id="IPR002676">
    <property type="entry name" value="RimM_N"/>
</dbReference>
<accession>A0A2P6VBD0</accession>
<dbReference type="Gene3D" id="2.40.30.60">
    <property type="entry name" value="RimM"/>
    <property type="match status" value="1"/>
</dbReference>
<evidence type="ECO:0000313" key="9">
    <source>
        <dbReference type="Proteomes" id="UP000239649"/>
    </source>
</evidence>
<sequence length="296" mass="31195">MHSAQARALAASPADEWVEVGRIGPPHGVRGEMKVQPLTDFPEDRLATPGARWVQAPVPKIGRRQAAPPEEVELEWGRSMISKGNEVWLVKLVEVESPEEAALLRGHSLLIPASAREALENEDEFYVQDLVGLHVVLQATGEEVGTVSDVFDGTGTHDVLRIQLAPAKLAQLAAAAAASSSEEEEEEEEEAEEGEAGSSSSGGSGGGGSAGAGGGGGGQRHVLLPFAKAMVPVVDLAARRMEITPPEGLLELAAPSNMRTTRRENRGRRDRLRPRPRRGINGIAAGPAAQASSDAE</sequence>
<dbReference type="SUPFAM" id="SSF50447">
    <property type="entry name" value="Translation proteins"/>
    <property type="match status" value="1"/>
</dbReference>
<evidence type="ECO:0000256" key="1">
    <source>
        <dbReference type="ARBA" id="ARBA00022490"/>
    </source>
</evidence>
<feature type="compositionally biased region" description="Acidic residues" evidence="5">
    <location>
        <begin position="181"/>
        <end position="195"/>
    </location>
</feature>
<feature type="compositionally biased region" description="Basic residues" evidence="5">
    <location>
        <begin position="265"/>
        <end position="278"/>
    </location>
</feature>
<keyword evidence="9" id="KW-1185">Reference proteome</keyword>
<dbReference type="Gene3D" id="2.30.30.240">
    <property type="entry name" value="PRC-barrel domain"/>
    <property type="match status" value="1"/>
</dbReference>
<dbReference type="Pfam" id="PF01782">
    <property type="entry name" value="RimM"/>
    <property type="match status" value="1"/>
</dbReference>
<evidence type="ECO:0000256" key="3">
    <source>
        <dbReference type="ARBA" id="ARBA00022552"/>
    </source>
</evidence>
<dbReference type="InterPro" id="IPR011961">
    <property type="entry name" value="RimM"/>
</dbReference>
<dbReference type="STRING" id="554055.A0A2P6VBD0"/>
<evidence type="ECO:0000256" key="4">
    <source>
        <dbReference type="ARBA" id="ARBA00023186"/>
    </source>
</evidence>
<keyword evidence="2" id="KW-0690">Ribosome biogenesis</keyword>
<proteinExistence type="inferred from homology"/>
<evidence type="ECO:0000256" key="2">
    <source>
        <dbReference type="ARBA" id="ARBA00022517"/>
    </source>
</evidence>
<comment type="caution">
    <text evidence="8">The sequence shown here is derived from an EMBL/GenBank/DDBJ whole genome shotgun (WGS) entry which is preliminary data.</text>
</comment>
<feature type="domain" description="RimM N-terminal" evidence="6">
    <location>
        <begin position="20"/>
        <end position="114"/>
    </location>
</feature>
<feature type="compositionally biased region" description="Gly residues" evidence="5">
    <location>
        <begin position="200"/>
        <end position="217"/>
    </location>
</feature>
<dbReference type="InterPro" id="IPR027275">
    <property type="entry name" value="PRC-brl_dom"/>
</dbReference>
<dbReference type="NCBIfam" id="TIGR02273">
    <property type="entry name" value="16S_RimM"/>
    <property type="match status" value="1"/>
</dbReference>
<reference evidence="8 9" key="1">
    <citation type="journal article" date="2018" name="Plant J.">
        <title>Genome sequences of Chlorella sorokiniana UTEX 1602 and Micractinium conductrix SAG 241.80: implications to maltose excretion by a green alga.</title>
        <authorList>
            <person name="Arriola M.B."/>
            <person name="Velmurugan N."/>
            <person name="Zhang Y."/>
            <person name="Plunkett M.H."/>
            <person name="Hondzo H."/>
            <person name="Barney B.M."/>
        </authorList>
    </citation>
    <scope>NUCLEOTIDE SEQUENCE [LARGE SCALE GENOMIC DNA]</scope>
    <source>
        <strain evidence="8 9">SAG 241.80</strain>
    </source>
</reference>
<dbReference type="InterPro" id="IPR036976">
    <property type="entry name" value="RimM_N_sf"/>
</dbReference>
<feature type="domain" description="PRC-barrel" evidence="7">
    <location>
        <begin position="122"/>
        <end position="162"/>
    </location>
</feature>
<feature type="compositionally biased region" description="Low complexity" evidence="5">
    <location>
        <begin position="284"/>
        <end position="296"/>
    </location>
</feature>
<keyword evidence="3" id="KW-0698">rRNA processing</keyword>
<dbReference type="PANTHER" id="PTHR33692:SF1">
    <property type="entry name" value="RIBOSOME MATURATION FACTOR RIMM"/>
    <property type="match status" value="1"/>
</dbReference>
<dbReference type="AlphaFoldDB" id="A0A2P6VBD0"/>
<dbReference type="GO" id="GO:0043022">
    <property type="term" value="F:ribosome binding"/>
    <property type="evidence" value="ECO:0007669"/>
    <property type="project" value="InterPro"/>
</dbReference>
<evidence type="ECO:0000259" key="7">
    <source>
        <dbReference type="Pfam" id="PF05239"/>
    </source>
</evidence>
<feature type="region of interest" description="Disordered" evidence="5">
    <location>
        <begin position="249"/>
        <end position="296"/>
    </location>
</feature>
<evidence type="ECO:0000313" key="8">
    <source>
        <dbReference type="EMBL" id="PSC71394.1"/>
    </source>
</evidence>
<dbReference type="InterPro" id="IPR011033">
    <property type="entry name" value="PRC_barrel-like_sf"/>
</dbReference>
<organism evidence="8 9">
    <name type="scientific">Micractinium conductrix</name>
    <dbReference type="NCBI Taxonomy" id="554055"/>
    <lineage>
        <taxon>Eukaryota</taxon>
        <taxon>Viridiplantae</taxon>
        <taxon>Chlorophyta</taxon>
        <taxon>core chlorophytes</taxon>
        <taxon>Trebouxiophyceae</taxon>
        <taxon>Chlorellales</taxon>
        <taxon>Chlorellaceae</taxon>
        <taxon>Chlorella clade</taxon>
        <taxon>Micractinium</taxon>
    </lineage>
</organism>
<dbReference type="OrthoDB" id="532420at2759"/>
<feature type="region of interest" description="Disordered" evidence="5">
    <location>
        <begin position="175"/>
        <end position="217"/>
    </location>
</feature>
<dbReference type="InterPro" id="IPR009000">
    <property type="entry name" value="Transl_B-barrel_sf"/>
</dbReference>
<dbReference type="EMBL" id="LHPF02000015">
    <property type="protein sequence ID" value="PSC71394.1"/>
    <property type="molecule type" value="Genomic_DNA"/>
</dbReference>
<keyword evidence="1" id="KW-0963">Cytoplasm</keyword>
<evidence type="ECO:0000259" key="6">
    <source>
        <dbReference type="Pfam" id="PF01782"/>
    </source>
</evidence>
<gene>
    <name evidence="8" type="ORF">C2E20_5273</name>
</gene>
<dbReference type="SUPFAM" id="SSF50346">
    <property type="entry name" value="PRC-barrel domain"/>
    <property type="match status" value="1"/>
</dbReference>
<dbReference type="Proteomes" id="UP000239649">
    <property type="component" value="Unassembled WGS sequence"/>
</dbReference>